<proteinExistence type="inferred from homology"/>
<feature type="domain" description="Terminase large subunit GpA endonuclease" evidence="3">
    <location>
        <begin position="295"/>
        <end position="586"/>
    </location>
</feature>
<accession>A0AAW5ZSP8</accession>
<evidence type="ECO:0000313" key="5">
    <source>
        <dbReference type="Proteomes" id="UP001144050"/>
    </source>
</evidence>
<dbReference type="RefSeq" id="WP_271656830.1">
    <property type="nucleotide sequence ID" value="NZ_JAIVFG010000026.1"/>
</dbReference>
<dbReference type="InterPro" id="IPR046454">
    <property type="entry name" value="GpA_endonuclease"/>
</dbReference>
<dbReference type="InterPro" id="IPR008866">
    <property type="entry name" value="Phage_lambda_GpA-like"/>
</dbReference>
<dbReference type="InterPro" id="IPR027417">
    <property type="entry name" value="P-loop_NTPase"/>
</dbReference>
<dbReference type="InterPro" id="IPR051220">
    <property type="entry name" value="TFA_Chaperone"/>
</dbReference>
<name>A0AAW5ZSP8_RALSL</name>
<gene>
    <name evidence="4" type="ORF">LBW59_15850</name>
</gene>
<dbReference type="PANTHER" id="PTHR34413:SF2">
    <property type="entry name" value="PROPHAGE TAIL FIBER ASSEMBLY PROTEIN HOMOLOG TFAE-RELATED"/>
    <property type="match status" value="1"/>
</dbReference>
<sequence length="652" mass="72841">MSLSQWSADHFYLSAESSYVEQRWEAFPYQPAILDAMSNDDIQEVVFKKSARVGYTKMILAAMGYFAHHRRRNQCVWQPTDDDAVEFVKTELEPMLRDVPAMATVFPAHMQRSKDNTLRQKVFLGSTLHVRGGKAAKNYRRLSVDVAYLDELDGFDNDVEKEGSPPVLARKRIEGATFPKMISGSTPKIKGFSLIEGRAEEADETFRFNVPCPHCGKEHVISWGGKDKPHGFKWVGDDVESVLHICPACGVGYAQSDYLNVWTLGRWISRNGMWIDEAGRFRSPSGEVVRAPRAVCFEIWTAYSPMTTWAQIVREFLSAQRKAKAGDLSELKTFVNTTLGETWEEEVEKADHEQLMGRAEPYPLRTLPLGVLVLTAGIDVQDDRFEIVVYGWGIGEESWVADHVVLAANPASADSWAQLDAYLETAFPHAGGQMLRIEASAIDTQGHYTHQVYNWVRGKDGRRVYGVRGDPAAGKPIKGKASRQDVNYRGVVIKRGVKLWHVGTDTAKDLIFGRLKLSEPGPGFMHFSAGLGEAFYQQLTAEVRVVQKGPRGDEYRWIKRKAGARNEALDCTVYAIFAAHALDLHRYTRPMWDQLVDRVAPRQGDLLGGPLPANPSADAVRAEPVPAVAPQPEPVEEADNNWLGDTSGWLGH</sequence>
<evidence type="ECO:0000259" key="2">
    <source>
        <dbReference type="Pfam" id="PF05876"/>
    </source>
</evidence>
<dbReference type="AlphaFoldDB" id="A0AAW5ZSP8"/>
<dbReference type="GO" id="GO:0016887">
    <property type="term" value="F:ATP hydrolysis activity"/>
    <property type="evidence" value="ECO:0007669"/>
    <property type="project" value="InterPro"/>
</dbReference>
<dbReference type="HAMAP" id="MF_04144">
    <property type="entry name" value="TERL_LAMBDA"/>
    <property type="match status" value="1"/>
</dbReference>
<dbReference type="EMBL" id="JAIVFG010000026">
    <property type="protein sequence ID" value="MDB0572235.1"/>
    <property type="molecule type" value="Genomic_DNA"/>
</dbReference>
<reference evidence="4" key="1">
    <citation type="submission" date="2021-09" db="EMBL/GenBank/DDBJ databases">
        <title>Genomic analysis of Ralstonia spp.</title>
        <authorList>
            <person name="Aburjaile F."/>
            <person name="Ariute J.C."/>
            <person name="Pais A.K.L."/>
            <person name="Albuquerque G.M.R."/>
            <person name="Silva A.M.F."/>
            <person name="Brenig B."/>
            <person name="Azevedo V."/>
            <person name="Matiuzzi M."/>
            <person name="Ramos R."/>
            <person name="Goes-Neto A."/>
            <person name="Soares S."/>
            <person name="Iseppon A.M.B."/>
            <person name="Souza E."/>
            <person name="Gama M."/>
        </authorList>
    </citation>
    <scope>NUCLEOTIDE SEQUENCE</scope>
    <source>
        <strain evidence="4">CCRMRs91</strain>
    </source>
</reference>
<evidence type="ECO:0000259" key="3">
    <source>
        <dbReference type="Pfam" id="PF20454"/>
    </source>
</evidence>
<evidence type="ECO:0000313" key="4">
    <source>
        <dbReference type="EMBL" id="MDB0572235.1"/>
    </source>
</evidence>
<feature type="domain" description="Phage terminase large subunit GpA ATPase" evidence="2">
    <location>
        <begin position="22"/>
        <end position="267"/>
    </location>
</feature>
<dbReference type="InterPro" id="IPR046453">
    <property type="entry name" value="GpA_ATPase"/>
</dbReference>
<comment type="caution">
    <text evidence="4">The sequence shown here is derived from an EMBL/GenBank/DDBJ whole genome shotgun (WGS) entry which is preliminary data.</text>
</comment>
<organism evidence="4 5">
    <name type="scientific">Ralstonia solanacearum</name>
    <name type="common">Pseudomonas solanacearum</name>
    <dbReference type="NCBI Taxonomy" id="305"/>
    <lineage>
        <taxon>Bacteria</taxon>
        <taxon>Pseudomonadati</taxon>
        <taxon>Pseudomonadota</taxon>
        <taxon>Betaproteobacteria</taxon>
        <taxon>Burkholderiales</taxon>
        <taxon>Burkholderiaceae</taxon>
        <taxon>Ralstonia</taxon>
        <taxon>Ralstonia solanacearum species complex</taxon>
    </lineage>
</organism>
<evidence type="ECO:0000256" key="1">
    <source>
        <dbReference type="SAM" id="MobiDB-lite"/>
    </source>
</evidence>
<feature type="region of interest" description="Disordered" evidence="1">
    <location>
        <begin position="606"/>
        <end position="652"/>
    </location>
</feature>
<dbReference type="PANTHER" id="PTHR34413">
    <property type="entry name" value="PROPHAGE TAIL FIBER ASSEMBLY PROTEIN HOMOLOG TFAE-RELATED-RELATED"/>
    <property type="match status" value="1"/>
</dbReference>
<dbReference type="Proteomes" id="UP001144050">
    <property type="component" value="Unassembled WGS sequence"/>
</dbReference>
<protein>
    <submittedName>
        <fullName evidence="4">Phage terminase large subunit family protein</fullName>
    </submittedName>
</protein>
<dbReference type="GO" id="GO:0004519">
    <property type="term" value="F:endonuclease activity"/>
    <property type="evidence" value="ECO:0007669"/>
    <property type="project" value="InterPro"/>
</dbReference>
<dbReference type="GO" id="GO:0005524">
    <property type="term" value="F:ATP binding"/>
    <property type="evidence" value="ECO:0007669"/>
    <property type="project" value="InterPro"/>
</dbReference>
<dbReference type="Pfam" id="PF05876">
    <property type="entry name" value="GpA_ATPase"/>
    <property type="match status" value="1"/>
</dbReference>
<dbReference type="Pfam" id="PF20454">
    <property type="entry name" value="GpA_nuclease"/>
    <property type="match status" value="1"/>
</dbReference>
<dbReference type="Gene3D" id="3.40.50.300">
    <property type="entry name" value="P-loop containing nucleotide triphosphate hydrolases"/>
    <property type="match status" value="1"/>
</dbReference>